<dbReference type="AlphaFoldDB" id="A0A9X3S7K8"/>
<accession>A0A9X3S7K8</accession>
<evidence type="ECO:0000313" key="1">
    <source>
        <dbReference type="EMBL" id="MDA0180408.1"/>
    </source>
</evidence>
<keyword evidence="2" id="KW-1185">Reference proteome</keyword>
<sequence length="294" mass="30881">MAAPPPNDPYLASSPIDRAEFTTTVDTTEATTQPDLFNPSRDGLPLGGGTTENTACKGTIFGKTVWYDLPPKFSGGVELSATAAFPVAVAVYEWNDASQITRMVDCTTAAEPLRLVLAGKRNYTIQVGGVGAVGGAIAFKADVFFDKDDDGVLDELDKCPDVPGVERFGGCAPELKVAPSLSWTPAGGGIEISRLAIERVPKGARVVVKCKGCGSQVVTAKKTGRLVLTKLAGKTVRAGSNIELRVTLGRTGRGDYQFGATGSYFKWPVKSSGLGARQTRCIQVGTASKLESCK</sequence>
<protein>
    <submittedName>
        <fullName evidence="1">Uncharacterized protein</fullName>
    </submittedName>
</protein>
<evidence type="ECO:0000313" key="2">
    <source>
        <dbReference type="Proteomes" id="UP001147653"/>
    </source>
</evidence>
<gene>
    <name evidence="1" type="ORF">OJ997_08900</name>
</gene>
<reference evidence="1" key="1">
    <citation type="submission" date="2022-10" db="EMBL/GenBank/DDBJ databases">
        <title>The WGS of Solirubrobacter phytolaccae KCTC 29190.</title>
        <authorList>
            <person name="Jiang Z."/>
        </authorList>
    </citation>
    <scope>NUCLEOTIDE SEQUENCE</scope>
    <source>
        <strain evidence="1">KCTC 29190</strain>
    </source>
</reference>
<name>A0A9X3S7K8_9ACTN</name>
<dbReference type="RefSeq" id="WP_270024715.1">
    <property type="nucleotide sequence ID" value="NZ_JAPDDP010000012.1"/>
</dbReference>
<proteinExistence type="predicted"/>
<dbReference type="EMBL" id="JAPDDP010000012">
    <property type="protein sequence ID" value="MDA0180408.1"/>
    <property type="molecule type" value="Genomic_DNA"/>
</dbReference>
<organism evidence="1 2">
    <name type="scientific">Solirubrobacter phytolaccae</name>
    <dbReference type="NCBI Taxonomy" id="1404360"/>
    <lineage>
        <taxon>Bacteria</taxon>
        <taxon>Bacillati</taxon>
        <taxon>Actinomycetota</taxon>
        <taxon>Thermoleophilia</taxon>
        <taxon>Solirubrobacterales</taxon>
        <taxon>Solirubrobacteraceae</taxon>
        <taxon>Solirubrobacter</taxon>
    </lineage>
</organism>
<dbReference type="Proteomes" id="UP001147653">
    <property type="component" value="Unassembled WGS sequence"/>
</dbReference>
<comment type="caution">
    <text evidence="1">The sequence shown here is derived from an EMBL/GenBank/DDBJ whole genome shotgun (WGS) entry which is preliminary data.</text>
</comment>